<evidence type="ECO:0000313" key="2">
    <source>
        <dbReference type="EMBL" id="SNX61268.1"/>
    </source>
</evidence>
<gene>
    <name evidence="2" type="ORF">SAMN06296273_2723</name>
</gene>
<dbReference type="AlphaFoldDB" id="A0A285C2G0"/>
<sequence>MTASGKCLTAKITEYPKTVNGCSLSDILEEHPDPKYFLSDTIANRLMSYQDNVQTPLPPVITGGKPTERTSLKVNSMHKKSISLTNPTTQTTECMVQTA</sequence>
<protein>
    <submittedName>
        <fullName evidence="2">Uncharacterized protein</fullName>
    </submittedName>
</protein>
<dbReference type="EMBL" id="LT907782">
    <property type="protein sequence ID" value="SNX61268.1"/>
    <property type="molecule type" value="Genomic_DNA"/>
</dbReference>
<dbReference type="Proteomes" id="UP000242498">
    <property type="component" value="Chromosome I"/>
</dbReference>
<evidence type="ECO:0000256" key="1">
    <source>
        <dbReference type="SAM" id="MobiDB-lite"/>
    </source>
</evidence>
<organism evidence="2 3">
    <name type="scientific">Nitrosomonas ureae</name>
    <dbReference type="NCBI Taxonomy" id="44577"/>
    <lineage>
        <taxon>Bacteria</taxon>
        <taxon>Pseudomonadati</taxon>
        <taxon>Pseudomonadota</taxon>
        <taxon>Betaproteobacteria</taxon>
        <taxon>Nitrosomonadales</taxon>
        <taxon>Nitrosomonadaceae</taxon>
        <taxon>Nitrosomonas</taxon>
    </lineage>
</organism>
<proteinExistence type="predicted"/>
<name>A0A285C2G0_9PROT</name>
<evidence type="ECO:0000313" key="3">
    <source>
        <dbReference type="Proteomes" id="UP000242498"/>
    </source>
</evidence>
<accession>A0A285C2G0</accession>
<reference evidence="2 3" key="1">
    <citation type="submission" date="2017-08" db="EMBL/GenBank/DDBJ databases">
        <authorList>
            <person name="de Groot N.N."/>
        </authorList>
    </citation>
    <scope>NUCLEOTIDE SEQUENCE [LARGE SCALE GENOMIC DNA]</scope>
    <source>
        <strain evidence="2 3">Nm15</strain>
    </source>
</reference>
<feature type="compositionally biased region" description="Polar residues" evidence="1">
    <location>
        <begin position="82"/>
        <end position="99"/>
    </location>
</feature>
<feature type="region of interest" description="Disordered" evidence="1">
    <location>
        <begin position="78"/>
        <end position="99"/>
    </location>
</feature>